<evidence type="ECO:0000313" key="2">
    <source>
        <dbReference type="Proteomes" id="UP000218244"/>
    </source>
</evidence>
<dbReference type="Proteomes" id="UP000218244">
    <property type="component" value="Chromosome"/>
</dbReference>
<keyword evidence="2" id="KW-1185">Reference proteome</keyword>
<evidence type="ECO:0000313" key="1">
    <source>
        <dbReference type="EMBL" id="BAU96077.1"/>
    </source>
</evidence>
<reference evidence="1 2" key="1">
    <citation type="submission" date="2016-02" db="EMBL/GenBank/DDBJ databases">
        <title>Corynebacterium glutamicum N24 whole genome sequencing project.</title>
        <authorList>
            <person name="Matsutani M."/>
            <person name="Nangtapong N."/>
            <person name="Yakushi T."/>
            <person name="Matsushita K."/>
        </authorList>
    </citation>
    <scope>NUCLEOTIDE SEQUENCE [LARGE SCALE GENOMIC DNA]</scope>
    <source>
        <strain evidence="1 2">N24</strain>
    </source>
</reference>
<dbReference type="KEGG" id="csur:N24_1815"/>
<dbReference type="AlphaFoldDB" id="A0A160PPV5"/>
<gene>
    <name evidence="1" type="ORF">N24_1815</name>
</gene>
<name>A0A160PPV5_9CORY</name>
<organism evidence="1 2">
    <name type="scientific">Corynebacterium suranareeae</name>
    <dbReference type="NCBI Taxonomy" id="2506452"/>
    <lineage>
        <taxon>Bacteria</taxon>
        <taxon>Bacillati</taxon>
        <taxon>Actinomycetota</taxon>
        <taxon>Actinomycetes</taxon>
        <taxon>Mycobacteriales</taxon>
        <taxon>Corynebacteriaceae</taxon>
        <taxon>Corynebacterium</taxon>
    </lineage>
</organism>
<sequence>MSTTSTYESRKAAIRDAILAYVNNIKTAAPYSLHAHDLEQLAVDLTYSIEVGLGEIDIDPDAVEASELAQDIELDWIKREINKKLVLPTRKHSFDFMLSDGTKVSVAAFVKGFNITDTLGQTTDVQTLDTINSERVAHGIELGAVRLYGHIGADSLDDLELRYVPITQLKKTPLSWNSVGTDMEKVINNGDVAITVEVNRPRHEEETGTVPIYAEDGETAVDEVEIFYQE</sequence>
<proteinExistence type="predicted"/>
<protein>
    <submittedName>
        <fullName evidence="1">Uncharacterized protein</fullName>
    </submittedName>
</protein>
<accession>A0A160PPV5</accession>
<dbReference type="EMBL" id="AP017369">
    <property type="protein sequence ID" value="BAU96077.1"/>
    <property type="molecule type" value="Genomic_DNA"/>
</dbReference>
<dbReference type="RefSeq" id="WP_096456316.1">
    <property type="nucleotide sequence ID" value="NZ_AP017369.1"/>
</dbReference>